<organism evidence="1 2">
    <name type="scientific">Streptococcus oricebi</name>
    <dbReference type="NCBI Taxonomy" id="1547447"/>
    <lineage>
        <taxon>Bacteria</taxon>
        <taxon>Bacillati</taxon>
        <taxon>Bacillota</taxon>
        <taxon>Bacilli</taxon>
        <taxon>Lactobacillales</taxon>
        <taxon>Streptococcaceae</taxon>
        <taxon>Streptococcus</taxon>
    </lineage>
</organism>
<dbReference type="EMBL" id="PRDG01000001">
    <property type="protein sequence ID" value="MBP2622417.1"/>
    <property type="molecule type" value="Genomic_DNA"/>
</dbReference>
<dbReference type="RefSeq" id="WP_209626299.1">
    <property type="nucleotide sequence ID" value="NZ_PRDG01000001.1"/>
</dbReference>
<reference evidence="1 2" key="1">
    <citation type="submission" date="2018-02" db="EMBL/GenBank/DDBJ databases">
        <title>Draft genome sequence of Streptococcus oricebi CCUG 70868T type strain.</title>
        <authorList>
            <person name="Mendez V."/>
            <person name="Salva-Serra F."/>
            <person name="Jaen-Luchoro D."/>
            <person name="Gonzales-Siles L."/>
            <person name="Karlsson R."/>
            <person name="Engstrom-Jakobsson H."/>
            <person name="Busquets A."/>
            <person name="Gomila M."/>
            <person name="Pineiro-Iglesias B."/>
            <person name="Bennasar-Figueras A."/>
            <person name="Seeger M."/>
            <person name="Moore E."/>
        </authorList>
    </citation>
    <scope>NUCLEOTIDE SEQUENCE [LARGE SCALE GENOMIC DNA]</scope>
    <source>
        <strain evidence="1 2">CCUG 70868</strain>
    </source>
</reference>
<dbReference type="Proteomes" id="UP001519296">
    <property type="component" value="Unassembled WGS sequence"/>
</dbReference>
<accession>A0ABS5B0R3</accession>
<protein>
    <recommendedName>
        <fullName evidence="3">Elongation factor Tu</fullName>
    </recommendedName>
</protein>
<name>A0ABS5B0R3_9STRE</name>
<keyword evidence="2" id="KW-1185">Reference proteome</keyword>
<evidence type="ECO:0008006" key="3">
    <source>
        <dbReference type="Google" id="ProtNLM"/>
    </source>
</evidence>
<evidence type="ECO:0000313" key="2">
    <source>
        <dbReference type="Proteomes" id="UP001519296"/>
    </source>
</evidence>
<proteinExistence type="predicted"/>
<comment type="caution">
    <text evidence="1">The sequence shown here is derived from an EMBL/GenBank/DDBJ whole genome shotgun (WGS) entry which is preliminary data.</text>
</comment>
<gene>
    <name evidence="1" type="ORF">C4K46_00520</name>
</gene>
<evidence type="ECO:0000313" key="1">
    <source>
        <dbReference type="EMBL" id="MBP2622417.1"/>
    </source>
</evidence>
<sequence length="243" mass="28703">MEYLIASNDQEEFTAYQAFIGRARPQVEKYIKKLEEDYRLIELPKGLVLANVHQATEVLSQKSIAAYTNAHFITLTPDVTYWKELFLRTVEGVEHHLVDEFYQDYSEIDVLQVLGHELAHHSDLFLDDFEDNRTAMWFEEGMVEYLSAKMLLPPKRFEQKLALERYLVDNLKDKYGRAGLESFTVETYQESIQAIFYQYWRSFVTVKDLVEQYGNNPLAVFEVYHDWFYSEKAVHFSTYLGLN</sequence>